<feature type="region of interest" description="Disordered" evidence="5">
    <location>
        <begin position="1"/>
        <end position="27"/>
    </location>
</feature>
<organism evidence="7 8">
    <name type="scientific">Granulicella aggregans</name>
    <dbReference type="NCBI Taxonomy" id="474949"/>
    <lineage>
        <taxon>Bacteria</taxon>
        <taxon>Pseudomonadati</taxon>
        <taxon>Acidobacteriota</taxon>
        <taxon>Terriglobia</taxon>
        <taxon>Terriglobales</taxon>
        <taxon>Acidobacteriaceae</taxon>
        <taxon>Granulicella</taxon>
    </lineage>
</organism>
<keyword evidence="4 6" id="KW-0472">Membrane</keyword>
<evidence type="ECO:0008006" key="9">
    <source>
        <dbReference type="Google" id="ProtNLM"/>
    </source>
</evidence>
<evidence type="ECO:0000256" key="6">
    <source>
        <dbReference type="SAM" id="Phobius"/>
    </source>
</evidence>
<dbReference type="PANTHER" id="PTHR30168">
    <property type="entry name" value="PUTATIVE MEMBRANE PROTEIN YPFJ"/>
    <property type="match status" value="1"/>
</dbReference>
<comment type="caution">
    <text evidence="7">The sequence shown here is derived from an EMBL/GenBank/DDBJ whole genome shotgun (WGS) entry which is preliminary data.</text>
</comment>
<dbReference type="Proteomes" id="UP000540989">
    <property type="component" value="Unassembled WGS sequence"/>
</dbReference>
<evidence type="ECO:0000256" key="1">
    <source>
        <dbReference type="ARBA" id="ARBA00004167"/>
    </source>
</evidence>
<feature type="region of interest" description="Disordered" evidence="5">
    <location>
        <begin position="69"/>
        <end position="88"/>
    </location>
</feature>
<keyword evidence="8" id="KW-1185">Reference proteome</keyword>
<dbReference type="GO" id="GO:0016020">
    <property type="term" value="C:membrane"/>
    <property type="evidence" value="ECO:0007669"/>
    <property type="project" value="UniProtKB-SubCell"/>
</dbReference>
<feature type="transmembrane region" description="Helical" evidence="6">
    <location>
        <begin position="30"/>
        <end position="53"/>
    </location>
</feature>
<evidence type="ECO:0000256" key="2">
    <source>
        <dbReference type="ARBA" id="ARBA00022692"/>
    </source>
</evidence>
<evidence type="ECO:0000313" key="8">
    <source>
        <dbReference type="Proteomes" id="UP000540989"/>
    </source>
</evidence>
<evidence type="ECO:0000256" key="3">
    <source>
        <dbReference type="ARBA" id="ARBA00022989"/>
    </source>
</evidence>
<sequence length="303" mass="31936">MDWTPGGESSDIEDRRDDSGGGGGGGFGGFGGMGGGGLGIGGFVILLLLSLVFGHNFLGGLLGGGGGGQGSVQTGPRVAGGDAPRAHPAGEDRDVQLISFVLDDAQKTWTQIFAAEGKQYHHAKLVLYRDRTYSGCGTAQATTGPFYCPQDEKIYIDLGFWDELKQLGGSTADFAQAYVITHELGHHVQNLLGIENKMQRLTQQEPSEKNPLSVDLELQADCFAGVWAHSTEQRNIVHEDDVAGALKSAAAVGDDHLQQMAGKAVSPEKWTHGSSASRTKWFKTGLSGGTIESCTTFDGKIAP</sequence>
<comment type="subcellular location">
    <subcellularLocation>
        <location evidence="1">Membrane</location>
        <topology evidence="1">Single-pass membrane protein</topology>
    </subcellularLocation>
</comment>
<keyword evidence="3 6" id="KW-1133">Transmembrane helix</keyword>
<proteinExistence type="predicted"/>
<gene>
    <name evidence="7" type="ORF">HDF16_003913</name>
</gene>
<dbReference type="Pfam" id="PF04228">
    <property type="entry name" value="Zn_peptidase"/>
    <property type="match status" value="1"/>
</dbReference>
<evidence type="ECO:0000256" key="5">
    <source>
        <dbReference type="SAM" id="MobiDB-lite"/>
    </source>
</evidence>
<name>A0A7W7ZFX1_9BACT</name>
<dbReference type="RefSeq" id="WP_184220201.1">
    <property type="nucleotide sequence ID" value="NZ_JACHIP010000005.1"/>
</dbReference>
<evidence type="ECO:0000313" key="7">
    <source>
        <dbReference type="EMBL" id="MBB5059190.1"/>
    </source>
</evidence>
<dbReference type="InterPro" id="IPR007343">
    <property type="entry name" value="Uncharacterised_pept_Zn_put"/>
</dbReference>
<protein>
    <recommendedName>
        <fullName evidence="9">Metalloprotease</fullName>
    </recommendedName>
</protein>
<dbReference type="PANTHER" id="PTHR30168:SF0">
    <property type="entry name" value="INNER MEMBRANE PROTEIN"/>
    <property type="match status" value="1"/>
</dbReference>
<dbReference type="AlphaFoldDB" id="A0A7W7ZFX1"/>
<keyword evidence="2 6" id="KW-0812">Transmembrane</keyword>
<dbReference type="EMBL" id="JACHIP010000005">
    <property type="protein sequence ID" value="MBB5059190.1"/>
    <property type="molecule type" value="Genomic_DNA"/>
</dbReference>
<accession>A0A7W7ZFX1</accession>
<evidence type="ECO:0000256" key="4">
    <source>
        <dbReference type="ARBA" id="ARBA00023136"/>
    </source>
</evidence>
<reference evidence="7 8" key="1">
    <citation type="submission" date="2020-08" db="EMBL/GenBank/DDBJ databases">
        <title>Genomic Encyclopedia of Type Strains, Phase IV (KMG-V): Genome sequencing to study the core and pangenomes of soil and plant-associated prokaryotes.</title>
        <authorList>
            <person name="Whitman W."/>
        </authorList>
    </citation>
    <scope>NUCLEOTIDE SEQUENCE [LARGE SCALE GENOMIC DNA]</scope>
    <source>
        <strain evidence="7 8">M8UP14</strain>
    </source>
</reference>